<feature type="transmembrane region" description="Helical" evidence="7">
    <location>
        <begin position="79"/>
        <end position="101"/>
    </location>
</feature>
<evidence type="ECO:0000313" key="9">
    <source>
        <dbReference type="EMBL" id="SDN81467.1"/>
    </source>
</evidence>
<dbReference type="STRING" id="258515.SAMN05192585_13321"/>
<name>A0A1H0EG54_9FIRM</name>
<gene>
    <name evidence="9" type="ORF">SAMN05192585_13321</name>
</gene>
<dbReference type="Proteomes" id="UP000199182">
    <property type="component" value="Unassembled WGS sequence"/>
</dbReference>
<feature type="domain" description="ABC transmembrane type-1" evidence="8">
    <location>
        <begin position="73"/>
        <end position="257"/>
    </location>
</feature>
<accession>A0A1H0EG54</accession>
<evidence type="ECO:0000256" key="3">
    <source>
        <dbReference type="ARBA" id="ARBA00022475"/>
    </source>
</evidence>
<keyword evidence="3" id="KW-1003">Cell membrane</keyword>
<dbReference type="GO" id="GO:0042918">
    <property type="term" value="P:alkanesulfonate transmembrane transport"/>
    <property type="evidence" value="ECO:0007669"/>
    <property type="project" value="UniProtKB-ARBA"/>
</dbReference>
<dbReference type="SUPFAM" id="SSF161098">
    <property type="entry name" value="MetI-like"/>
    <property type="match status" value="1"/>
</dbReference>
<comment type="subcellular location">
    <subcellularLocation>
        <location evidence="1 7">Cell membrane</location>
        <topology evidence="1 7">Multi-pass membrane protein</topology>
    </subcellularLocation>
</comment>
<dbReference type="Gene3D" id="1.10.3720.10">
    <property type="entry name" value="MetI-like"/>
    <property type="match status" value="1"/>
</dbReference>
<organism evidence="9 10">
    <name type="scientific">Acetanaerobacterium elongatum</name>
    <dbReference type="NCBI Taxonomy" id="258515"/>
    <lineage>
        <taxon>Bacteria</taxon>
        <taxon>Bacillati</taxon>
        <taxon>Bacillota</taxon>
        <taxon>Clostridia</taxon>
        <taxon>Eubacteriales</taxon>
        <taxon>Oscillospiraceae</taxon>
        <taxon>Acetanaerobacterium</taxon>
    </lineage>
</organism>
<dbReference type="Pfam" id="PF00528">
    <property type="entry name" value="BPD_transp_1"/>
    <property type="match status" value="1"/>
</dbReference>
<dbReference type="AlphaFoldDB" id="A0A1H0EG54"/>
<keyword evidence="10" id="KW-1185">Reference proteome</keyword>
<proteinExistence type="inferred from homology"/>
<feature type="transmembrane region" description="Helical" evidence="7">
    <location>
        <begin position="234"/>
        <end position="256"/>
    </location>
</feature>
<feature type="transmembrane region" description="Helical" evidence="7">
    <location>
        <begin position="122"/>
        <end position="148"/>
    </location>
</feature>
<evidence type="ECO:0000256" key="4">
    <source>
        <dbReference type="ARBA" id="ARBA00022692"/>
    </source>
</evidence>
<dbReference type="PANTHER" id="PTHR30151:SF0">
    <property type="entry name" value="ABC TRANSPORTER PERMEASE PROTEIN MJ0413-RELATED"/>
    <property type="match status" value="1"/>
</dbReference>
<evidence type="ECO:0000256" key="6">
    <source>
        <dbReference type="ARBA" id="ARBA00023136"/>
    </source>
</evidence>
<evidence type="ECO:0000256" key="2">
    <source>
        <dbReference type="ARBA" id="ARBA00022448"/>
    </source>
</evidence>
<keyword evidence="6 7" id="KW-0472">Membrane</keyword>
<dbReference type="CDD" id="cd06261">
    <property type="entry name" value="TM_PBP2"/>
    <property type="match status" value="1"/>
</dbReference>
<evidence type="ECO:0000256" key="5">
    <source>
        <dbReference type="ARBA" id="ARBA00022989"/>
    </source>
</evidence>
<dbReference type="InterPro" id="IPR000515">
    <property type="entry name" value="MetI-like"/>
</dbReference>
<protein>
    <submittedName>
        <fullName evidence="9">NitT/TauT family transport system permease protein</fullName>
    </submittedName>
</protein>
<evidence type="ECO:0000259" key="8">
    <source>
        <dbReference type="PROSITE" id="PS50928"/>
    </source>
</evidence>
<evidence type="ECO:0000256" key="7">
    <source>
        <dbReference type="RuleBase" id="RU363032"/>
    </source>
</evidence>
<keyword evidence="5 7" id="KW-1133">Transmembrane helix</keyword>
<reference evidence="9 10" key="1">
    <citation type="submission" date="2016-10" db="EMBL/GenBank/DDBJ databases">
        <authorList>
            <person name="de Groot N.N."/>
        </authorList>
    </citation>
    <scope>NUCLEOTIDE SEQUENCE [LARGE SCALE GENOMIC DNA]</scope>
    <source>
        <strain evidence="9 10">CGMCC 1.5012</strain>
    </source>
</reference>
<dbReference type="GO" id="GO:0005886">
    <property type="term" value="C:plasma membrane"/>
    <property type="evidence" value="ECO:0007669"/>
    <property type="project" value="UniProtKB-SubCell"/>
</dbReference>
<feature type="transmembrane region" description="Helical" evidence="7">
    <location>
        <begin position="16"/>
        <end position="34"/>
    </location>
</feature>
<evidence type="ECO:0000256" key="1">
    <source>
        <dbReference type="ARBA" id="ARBA00004651"/>
    </source>
</evidence>
<keyword evidence="2 7" id="KW-0813">Transport</keyword>
<keyword evidence="4 7" id="KW-0812">Transmembrane</keyword>
<dbReference type="PANTHER" id="PTHR30151">
    <property type="entry name" value="ALKANE SULFONATE ABC TRANSPORTER-RELATED, MEMBRANE SUBUNIT"/>
    <property type="match status" value="1"/>
</dbReference>
<dbReference type="EMBL" id="FNID01000033">
    <property type="protein sequence ID" value="SDN81467.1"/>
    <property type="molecule type" value="Genomic_DNA"/>
</dbReference>
<dbReference type="PROSITE" id="PS50928">
    <property type="entry name" value="ABC_TM1"/>
    <property type="match status" value="1"/>
</dbReference>
<comment type="similarity">
    <text evidence="7">Belongs to the binding-protein-dependent transport system permease family.</text>
</comment>
<dbReference type="InterPro" id="IPR035906">
    <property type="entry name" value="MetI-like_sf"/>
</dbReference>
<evidence type="ECO:0000313" key="10">
    <source>
        <dbReference type="Proteomes" id="UP000199182"/>
    </source>
</evidence>
<sequence>MGELMDNKKKDQKRQLLILTILGLVLFFGIWEIVVRVGIISERNLCTPTKVVQTLIYKLYNTKPDGSTLFVHFLSSIKLSLFGFILAVVVGVPLGLVMGYYKAMDSFFTPLFEVIRPIPPIAWIPIVILTLGIGFQAKVFIIFISAFVPCVVNSYLGIKLTDQTLIDVAQTYGATRWQIFTTICIPSSMNMVFTGVRVSLAASWSTLVAAEMLASTEGLGYMIQIGRNLIRPDIILVGMITIGIVGALMGWVLSLFEKKVAPWRY</sequence>
<dbReference type="FunFam" id="1.10.3720.10:FF:000003">
    <property type="entry name" value="Aliphatic sulfonate ABC transporter permease"/>
    <property type="match status" value="1"/>
</dbReference>